<reference evidence="2 3" key="1">
    <citation type="submission" date="2024-11" db="EMBL/GenBank/DDBJ databases">
        <title>Chromosome-level genome assembly of the freshwater bivalve Anodonta woodiana.</title>
        <authorList>
            <person name="Chen X."/>
        </authorList>
    </citation>
    <scope>NUCLEOTIDE SEQUENCE [LARGE SCALE GENOMIC DNA]</scope>
    <source>
        <strain evidence="2">MN2024</strain>
        <tissue evidence="2">Gills</tissue>
    </source>
</reference>
<sequence length="89" mass="10083">MYIAFYSDPVVTELIFQSNGQKVENTSRTHIYLNSTVAEVLFYNKNVNLTVSMAHLLIKNLTEDDVGDYNLVLENDIGKTEVKVQLNVS</sequence>
<dbReference type="InterPro" id="IPR036179">
    <property type="entry name" value="Ig-like_dom_sf"/>
</dbReference>
<keyword evidence="3" id="KW-1185">Reference proteome</keyword>
<comment type="caution">
    <text evidence="2">The sequence shown here is derived from an EMBL/GenBank/DDBJ whole genome shotgun (WGS) entry which is preliminary data.</text>
</comment>
<feature type="domain" description="Immunoglobulin I-set" evidence="1">
    <location>
        <begin position="49"/>
        <end position="88"/>
    </location>
</feature>
<name>A0ABD3XR18_SINWO</name>
<dbReference type="Proteomes" id="UP001634394">
    <property type="component" value="Unassembled WGS sequence"/>
</dbReference>
<evidence type="ECO:0000313" key="2">
    <source>
        <dbReference type="EMBL" id="KAL3887440.1"/>
    </source>
</evidence>
<dbReference type="Gene3D" id="2.60.40.10">
    <property type="entry name" value="Immunoglobulins"/>
    <property type="match status" value="1"/>
</dbReference>
<accession>A0ABD3XR18</accession>
<dbReference type="AlphaFoldDB" id="A0ABD3XR18"/>
<evidence type="ECO:0000313" key="3">
    <source>
        <dbReference type="Proteomes" id="UP001634394"/>
    </source>
</evidence>
<dbReference type="SUPFAM" id="SSF48726">
    <property type="entry name" value="Immunoglobulin"/>
    <property type="match status" value="1"/>
</dbReference>
<protein>
    <recommendedName>
        <fullName evidence="1">Immunoglobulin I-set domain-containing protein</fullName>
    </recommendedName>
</protein>
<feature type="non-terminal residue" evidence="2">
    <location>
        <position position="89"/>
    </location>
</feature>
<proteinExistence type="predicted"/>
<dbReference type="EMBL" id="JBJQND010000002">
    <property type="protein sequence ID" value="KAL3887440.1"/>
    <property type="molecule type" value="Genomic_DNA"/>
</dbReference>
<organism evidence="2 3">
    <name type="scientific">Sinanodonta woodiana</name>
    <name type="common">Chinese pond mussel</name>
    <name type="synonym">Anodonta woodiana</name>
    <dbReference type="NCBI Taxonomy" id="1069815"/>
    <lineage>
        <taxon>Eukaryota</taxon>
        <taxon>Metazoa</taxon>
        <taxon>Spiralia</taxon>
        <taxon>Lophotrochozoa</taxon>
        <taxon>Mollusca</taxon>
        <taxon>Bivalvia</taxon>
        <taxon>Autobranchia</taxon>
        <taxon>Heteroconchia</taxon>
        <taxon>Palaeoheterodonta</taxon>
        <taxon>Unionida</taxon>
        <taxon>Unionoidea</taxon>
        <taxon>Unionidae</taxon>
        <taxon>Unioninae</taxon>
        <taxon>Sinanodonta</taxon>
    </lineage>
</organism>
<dbReference type="InterPro" id="IPR013783">
    <property type="entry name" value="Ig-like_fold"/>
</dbReference>
<dbReference type="Pfam" id="PF07679">
    <property type="entry name" value="I-set"/>
    <property type="match status" value="1"/>
</dbReference>
<evidence type="ECO:0000259" key="1">
    <source>
        <dbReference type="Pfam" id="PF07679"/>
    </source>
</evidence>
<gene>
    <name evidence="2" type="ORF">ACJMK2_027382</name>
</gene>
<dbReference type="InterPro" id="IPR013098">
    <property type="entry name" value="Ig_I-set"/>
</dbReference>